<evidence type="ECO:0000313" key="4">
    <source>
        <dbReference type="Proteomes" id="UP000808349"/>
    </source>
</evidence>
<proteinExistence type="predicted"/>
<evidence type="ECO:0000313" key="3">
    <source>
        <dbReference type="EMBL" id="MBK9718515.1"/>
    </source>
</evidence>
<dbReference type="AlphaFoldDB" id="A0A9D7S9M3"/>
<dbReference type="InterPro" id="IPR008988">
    <property type="entry name" value="Transcriptional_repressor_C"/>
</dbReference>
<dbReference type="GO" id="GO:0046914">
    <property type="term" value="F:transition metal ion binding"/>
    <property type="evidence" value="ECO:0007669"/>
    <property type="project" value="InterPro"/>
</dbReference>
<feature type="domain" description="Ferrous iron transporter FeoA-like" evidence="2">
    <location>
        <begin position="17"/>
        <end position="83"/>
    </location>
</feature>
<accession>A0A9D7S9M3</accession>
<organism evidence="3 4">
    <name type="scientific">Candidatus Defluviibacterium haderslevense</name>
    <dbReference type="NCBI Taxonomy" id="2981993"/>
    <lineage>
        <taxon>Bacteria</taxon>
        <taxon>Pseudomonadati</taxon>
        <taxon>Bacteroidota</taxon>
        <taxon>Saprospiria</taxon>
        <taxon>Saprospirales</taxon>
        <taxon>Saprospiraceae</taxon>
        <taxon>Candidatus Defluviibacterium</taxon>
    </lineage>
</organism>
<evidence type="ECO:0000256" key="1">
    <source>
        <dbReference type="ARBA" id="ARBA00023004"/>
    </source>
</evidence>
<dbReference type="Gene3D" id="2.30.30.90">
    <property type="match status" value="1"/>
</dbReference>
<sequence length="85" mass="9603">MKTIIIPYLYAPIMPTPTLIHAKTILSITDELLATRLLTLGIFPGKKINLIRRSPFGGSCYVQVDQTLYALRAEEWKAIITDEEI</sequence>
<protein>
    <submittedName>
        <fullName evidence="3">Ferrous iron transport protein A</fullName>
    </submittedName>
</protein>
<dbReference type="Pfam" id="PF04023">
    <property type="entry name" value="FeoA"/>
    <property type="match status" value="1"/>
</dbReference>
<dbReference type="SMART" id="SM00899">
    <property type="entry name" value="FeoA"/>
    <property type="match status" value="1"/>
</dbReference>
<evidence type="ECO:0000259" key="2">
    <source>
        <dbReference type="SMART" id="SM00899"/>
    </source>
</evidence>
<name>A0A9D7S9M3_9BACT</name>
<dbReference type="SUPFAM" id="SSF50037">
    <property type="entry name" value="C-terminal domain of transcriptional repressors"/>
    <property type="match status" value="1"/>
</dbReference>
<comment type="caution">
    <text evidence="3">The sequence shown here is derived from an EMBL/GenBank/DDBJ whole genome shotgun (WGS) entry which is preliminary data.</text>
</comment>
<keyword evidence="1" id="KW-0408">Iron</keyword>
<gene>
    <name evidence="3" type="ORF">IPO85_13580</name>
</gene>
<dbReference type="InterPro" id="IPR007167">
    <property type="entry name" value="Fe-transptr_FeoA-like"/>
</dbReference>
<dbReference type="Proteomes" id="UP000808349">
    <property type="component" value="Unassembled WGS sequence"/>
</dbReference>
<dbReference type="EMBL" id="JADKFW010000010">
    <property type="protein sequence ID" value="MBK9718515.1"/>
    <property type="molecule type" value="Genomic_DNA"/>
</dbReference>
<reference evidence="3 4" key="1">
    <citation type="submission" date="2020-10" db="EMBL/GenBank/DDBJ databases">
        <title>Connecting structure to function with the recovery of over 1000 high-quality activated sludge metagenome-assembled genomes encoding full-length rRNA genes using long-read sequencing.</title>
        <authorList>
            <person name="Singleton C.M."/>
            <person name="Petriglieri F."/>
            <person name="Kristensen J.M."/>
            <person name="Kirkegaard R.H."/>
            <person name="Michaelsen T.Y."/>
            <person name="Andersen M.H."/>
            <person name="Karst S.M."/>
            <person name="Dueholm M.S."/>
            <person name="Nielsen P.H."/>
            <person name="Albertsen M."/>
        </authorList>
    </citation>
    <scope>NUCLEOTIDE SEQUENCE [LARGE SCALE GENOMIC DNA]</scope>
    <source>
        <strain evidence="3">Ribe_18-Q3-R11-54_BAT3C.373</strain>
    </source>
</reference>
<dbReference type="InterPro" id="IPR038157">
    <property type="entry name" value="FeoA_core_dom"/>
</dbReference>